<evidence type="ECO:0000313" key="3">
    <source>
        <dbReference type="Proteomes" id="UP000774617"/>
    </source>
</evidence>
<organism evidence="2 3">
    <name type="scientific">Macrophomina phaseolina</name>
    <dbReference type="NCBI Taxonomy" id="35725"/>
    <lineage>
        <taxon>Eukaryota</taxon>
        <taxon>Fungi</taxon>
        <taxon>Dikarya</taxon>
        <taxon>Ascomycota</taxon>
        <taxon>Pezizomycotina</taxon>
        <taxon>Dothideomycetes</taxon>
        <taxon>Dothideomycetes incertae sedis</taxon>
        <taxon>Botryosphaeriales</taxon>
        <taxon>Botryosphaeriaceae</taxon>
        <taxon>Macrophomina</taxon>
    </lineage>
</organism>
<evidence type="ECO:0008006" key="4">
    <source>
        <dbReference type="Google" id="ProtNLM"/>
    </source>
</evidence>
<protein>
    <recommendedName>
        <fullName evidence="4">BTB domain-containing protein</fullName>
    </recommendedName>
</protein>
<gene>
    <name evidence="2" type="ORF">B0J12DRAFT_437098</name>
</gene>
<proteinExistence type="predicted"/>
<name>A0ABQ8GHK1_9PEZI</name>
<accession>A0ABQ8GHK1</accession>
<comment type="caution">
    <text evidence="2">The sequence shown here is derived from an EMBL/GenBank/DDBJ whole genome shotgun (WGS) entry which is preliminary data.</text>
</comment>
<dbReference type="Proteomes" id="UP000774617">
    <property type="component" value="Unassembled WGS sequence"/>
</dbReference>
<dbReference type="EMBL" id="JAGTJR010000008">
    <property type="protein sequence ID" value="KAH7055925.1"/>
    <property type="molecule type" value="Genomic_DNA"/>
</dbReference>
<sequence length="458" mass="51207">MARESLFGAPPTTPASPDVNKKEAQPEAGPVIISAGGDVLLRVKEDDDKEGFLYRVESTRLRAASSYFEKLLSGSFSEASHVSVQHDQLRKQYPSMADVPLDQLPEVTIVDIGRTSKVSTIKLITADFLRALHEQALGNGKDAPPVTNMANLAIVADRFDALATFSRFVHRRKYLQMMDAKAKGKTAATLTEERVRQKLLIGTLLDHPPWIQLYSKKLILSGSARWKKEALDESGGALWWDIPSGIEDELIFRRSCILDTINSLQSHFIKLYTSGQRQCRLGYDSSAQCDVYQLGEMIRFFTRIGTLRLDSAICDSDSTEGYHGDISRLLDSLRQCPSYQIDKNHSHCGLRTKMIPLLDHLQSCLGGSATPYDSGICGECWRERRAEYAWSQAKRPVLWSIRSAAPRPGPREPHTKENCLRRHAAVRDMFTAAEHDWSAADNAAVRPFGTWAVDRMVA</sequence>
<reference evidence="2 3" key="1">
    <citation type="journal article" date="2021" name="Nat. Commun.">
        <title>Genetic determinants of endophytism in the Arabidopsis root mycobiome.</title>
        <authorList>
            <person name="Mesny F."/>
            <person name="Miyauchi S."/>
            <person name="Thiergart T."/>
            <person name="Pickel B."/>
            <person name="Atanasova L."/>
            <person name="Karlsson M."/>
            <person name="Huettel B."/>
            <person name="Barry K.W."/>
            <person name="Haridas S."/>
            <person name="Chen C."/>
            <person name="Bauer D."/>
            <person name="Andreopoulos W."/>
            <person name="Pangilinan J."/>
            <person name="LaButti K."/>
            <person name="Riley R."/>
            <person name="Lipzen A."/>
            <person name="Clum A."/>
            <person name="Drula E."/>
            <person name="Henrissat B."/>
            <person name="Kohler A."/>
            <person name="Grigoriev I.V."/>
            <person name="Martin F.M."/>
            <person name="Hacquard S."/>
        </authorList>
    </citation>
    <scope>NUCLEOTIDE SEQUENCE [LARGE SCALE GENOMIC DNA]</scope>
    <source>
        <strain evidence="2 3">MPI-SDFR-AT-0080</strain>
    </source>
</reference>
<evidence type="ECO:0000313" key="2">
    <source>
        <dbReference type="EMBL" id="KAH7055925.1"/>
    </source>
</evidence>
<feature type="region of interest" description="Disordered" evidence="1">
    <location>
        <begin position="1"/>
        <end position="28"/>
    </location>
</feature>
<evidence type="ECO:0000256" key="1">
    <source>
        <dbReference type="SAM" id="MobiDB-lite"/>
    </source>
</evidence>
<keyword evidence="3" id="KW-1185">Reference proteome</keyword>